<dbReference type="PROSITE" id="PS50977">
    <property type="entry name" value="HTH_TETR_2"/>
    <property type="match status" value="1"/>
</dbReference>
<keyword evidence="7" id="KW-1185">Reference proteome</keyword>
<evidence type="ECO:0000313" key="7">
    <source>
        <dbReference type="Proteomes" id="UP000269883"/>
    </source>
</evidence>
<dbReference type="InterPro" id="IPR036271">
    <property type="entry name" value="Tet_transcr_reg_TetR-rel_C_sf"/>
</dbReference>
<dbReference type="InterPro" id="IPR009057">
    <property type="entry name" value="Homeodomain-like_sf"/>
</dbReference>
<dbReference type="OrthoDB" id="9796019at2"/>
<dbReference type="KEGG" id="dfl:DFE_1830"/>
<dbReference type="InterPro" id="IPR050109">
    <property type="entry name" value="HTH-type_TetR-like_transc_reg"/>
</dbReference>
<feature type="DNA-binding region" description="H-T-H motif" evidence="4">
    <location>
        <begin position="35"/>
        <end position="54"/>
    </location>
</feature>
<dbReference type="Pfam" id="PF16859">
    <property type="entry name" value="TetR_C_11"/>
    <property type="match status" value="1"/>
</dbReference>
<organism evidence="6 7">
    <name type="scientific">Desulfovibrio ferrophilus</name>
    <dbReference type="NCBI Taxonomy" id="241368"/>
    <lineage>
        <taxon>Bacteria</taxon>
        <taxon>Pseudomonadati</taxon>
        <taxon>Thermodesulfobacteriota</taxon>
        <taxon>Desulfovibrionia</taxon>
        <taxon>Desulfovibrionales</taxon>
        <taxon>Desulfovibrionaceae</taxon>
        <taxon>Desulfovibrio</taxon>
    </lineage>
</organism>
<dbReference type="GO" id="GO:0003700">
    <property type="term" value="F:DNA-binding transcription factor activity"/>
    <property type="evidence" value="ECO:0007669"/>
    <property type="project" value="TreeGrafter"/>
</dbReference>
<dbReference type="AlphaFoldDB" id="A0A2Z6AZH8"/>
<feature type="domain" description="HTH tetR-type" evidence="5">
    <location>
        <begin position="12"/>
        <end position="72"/>
    </location>
</feature>
<dbReference type="PANTHER" id="PTHR30055:SF148">
    <property type="entry name" value="TETR-FAMILY TRANSCRIPTIONAL REGULATOR"/>
    <property type="match status" value="1"/>
</dbReference>
<dbReference type="PANTHER" id="PTHR30055">
    <property type="entry name" value="HTH-TYPE TRANSCRIPTIONAL REGULATOR RUTR"/>
    <property type="match status" value="1"/>
</dbReference>
<dbReference type="Gene3D" id="1.10.10.60">
    <property type="entry name" value="Homeodomain-like"/>
    <property type="match status" value="1"/>
</dbReference>
<dbReference type="SUPFAM" id="SSF46689">
    <property type="entry name" value="Homeodomain-like"/>
    <property type="match status" value="1"/>
</dbReference>
<dbReference type="RefSeq" id="WP_126378742.1">
    <property type="nucleotide sequence ID" value="NZ_AP017378.1"/>
</dbReference>
<proteinExistence type="predicted"/>
<dbReference type="Pfam" id="PF00440">
    <property type="entry name" value="TetR_N"/>
    <property type="match status" value="1"/>
</dbReference>
<dbReference type="EMBL" id="AP017378">
    <property type="protein sequence ID" value="BBD08556.1"/>
    <property type="molecule type" value="Genomic_DNA"/>
</dbReference>
<dbReference type="InterPro" id="IPR001647">
    <property type="entry name" value="HTH_TetR"/>
</dbReference>
<evidence type="ECO:0000256" key="4">
    <source>
        <dbReference type="PROSITE-ProRule" id="PRU00335"/>
    </source>
</evidence>
<evidence type="ECO:0000259" key="5">
    <source>
        <dbReference type="PROSITE" id="PS50977"/>
    </source>
</evidence>
<evidence type="ECO:0000256" key="1">
    <source>
        <dbReference type="ARBA" id="ARBA00023015"/>
    </source>
</evidence>
<keyword evidence="1" id="KW-0805">Transcription regulation</keyword>
<evidence type="ECO:0000256" key="3">
    <source>
        <dbReference type="ARBA" id="ARBA00023163"/>
    </source>
</evidence>
<keyword evidence="2 4" id="KW-0238">DNA-binding</keyword>
<evidence type="ECO:0000256" key="2">
    <source>
        <dbReference type="ARBA" id="ARBA00023125"/>
    </source>
</evidence>
<protein>
    <submittedName>
        <fullName evidence="6">Regulatory protein TetR</fullName>
    </submittedName>
</protein>
<dbReference type="Gene3D" id="1.10.357.10">
    <property type="entry name" value="Tetracycline Repressor, domain 2"/>
    <property type="match status" value="1"/>
</dbReference>
<dbReference type="GO" id="GO:0000976">
    <property type="term" value="F:transcription cis-regulatory region binding"/>
    <property type="evidence" value="ECO:0007669"/>
    <property type="project" value="TreeGrafter"/>
</dbReference>
<sequence length="201" mass="22698">MVKANIGRPRSEKSREAILNAAHDLLHEQGGTGLTIEAIARRAEVGKPTIYRWWPTLADIVLEALLRQANSEITVSASEPLQETLGQFLRQSMKVIEDGAGLHLRFLMAQAQQDEGFRERFRTHFTAKRRAVLRAIFLRAVEQGDISARQDLDMLVDIVFGTMWYRLLTGHAPMDESFADELTEMTIRLSRTTPAQQDAVP</sequence>
<gene>
    <name evidence="6" type="ORF">DFE_1830</name>
</gene>
<evidence type="ECO:0000313" key="6">
    <source>
        <dbReference type="EMBL" id="BBD08556.1"/>
    </source>
</evidence>
<reference evidence="6 7" key="1">
    <citation type="journal article" date="2018" name="Sci. Adv.">
        <title>Multi-heme cytochromes provide a pathway for survival in energy-limited environments.</title>
        <authorList>
            <person name="Deng X."/>
            <person name="Dohmae N."/>
            <person name="Nealson K.H."/>
            <person name="Hashimoto K."/>
            <person name="Okamoto A."/>
        </authorList>
    </citation>
    <scope>NUCLEOTIDE SEQUENCE [LARGE SCALE GENOMIC DNA]</scope>
    <source>
        <strain evidence="6 7">IS5</strain>
    </source>
</reference>
<accession>A0A2Z6AZH8</accession>
<dbReference type="SUPFAM" id="SSF48498">
    <property type="entry name" value="Tetracyclin repressor-like, C-terminal domain"/>
    <property type="match status" value="1"/>
</dbReference>
<dbReference type="Proteomes" id="UP000269883">
    <property type="component" value="Chromosome"/>
</dbReference>
<keyword evidence="3" id="KW-0804">Transcription</keyword>
<name>A0A2Z6AZH8_9BACT</name>
<dbReference type="InterPro" id="IPR011075">
    <property type="entry name" value="TetR_C"/>
</dbReference>